<dbReference type="EMBL" id="ML178814">
    <property type="protein sequence ID" value="TFL07894.1"/>
    <property type="molecule type" value="Genomic_DNA"/>
</dbReference>
<dbReference type="AlphaFoldDB" id="A0A5C3R8R8"/>
<feature type="region of interest" description="Disordered" evidence="1">
    <location>
        <begin position="543"/>
        <end position="577"/>
    </location>
</feature>
<protein>
    <submittedName>
        <fullName evidence="2">Uncharacterized protein</fullName>
    </submittedName>
</protein>
<evidence type="ECO:0000313" key="2">
    <source>
        <dbReference type="EMBL" id="TFL07894.1"/>
    </source>
</evidence>
<feature type="compositionally biased region" description="Polar residues" evidence="1">
    <location>
        <begin position="547"/>
        <end position="562"/>
    </location>
</feature>
<gene>
    <name evidence="2" type="ORF">BDV98DRAFT_42133</name>
</gene>
<proteinExistence type="predicted"/>
<feature type="region of interest" description="Disordered" evidence="1">
    <location>
        <begin position="487"/>
        <end position="524"/>
    </location>
</feature>
<sequence length="577" mass="62037">MFPYSRPPPTIPPYAFTHFLNHSFHAHSKVLPESAMTLSPVALEAMNSDILEQDGKVCCTACPEKEWASWDPKDRKKYFKHWTKEHGGSAQQAKVISMCICRHCGVEVQDIRASKARHLRKALKCQKIRASAAKSATGLAPTQDTSSFVPVSSTGQQSMSLSTRKPTRKPKVQSTKTRGPGVVSGQQTQTGGSFDRLPDSYSSLSDWQLPGTQGPPSAPRASTWPATQQGPSNMQFPISGLPSPLGMEQTLPNLGQTGAHGHMSSGIVLPLYGTQPPLAGCQYPLGMEQTLSNLEQMGAHGHMSSGLVPPLYGTQSPLAGCQYPLGTADEAPDNFHAIPNGGIGPPHSTSYGGLVENTNTTPGYQNQDTFPSFGMPREAFAQIVTNHTNEWPESLAPWNLQGTGRQESITTGSGWPTYSSLEGESHIPAVPPYFRLPMSTYTQCFQTETEGHDRAFSHEQPMPHQTNNQWQPEFASLAGPSHLAYAGSAGTASGNSSRASSVFSPPQAYSTSSRDTSPGSHPNGLPFPFSPYYLDGGNGLPLEASNLLESPYSSSGESLVQRSDNRRAYGRASSAPY</sequence>
<dbReference type="Proteomes" id="UP000305067">
    <property type="component" value="Unassembled WGS sequence"/>
</dbReference>
<reference evidence="2 3" key="1">
    <citation type="journal article" date="2019" name="Nat. Ecol. Evol.">
        <title>Megaphylogeny resolves global patterns of mushroom evolution.</title>
        <authorList>
            <person name="Varga T."/>
            <person name="Krizsan K."/>
            <person name="Foldi C."/>
            <person name="Dima B."/>
            <person name="Sanchez-Garcia M."/>
            <person name="Sanchez-Ramirez S."/>
            <person name="Szollosi G.J."/>
            <person name="Szarkandi J.G."/>
            <person name="Papp V."/>
            <person name="Albert L."/>
            <person name="Andreopoulos W."/>
            <person name="Angelini C."/>
            <person name="Antonin V."/>
            <person name="Barry K.W."/>
            <person name="Bougher N.L."/>
            <person name="Buchanan P."/>
            <person name="Buyck B."/>
            <person name="Bense V."/>
            <person name="Catcheside P."/>
            <person name="Chovatia M."/>
            <person name="Cooper J."/>
            <person name="Damon W."/>
            <person name="Desjardin D."/>
            <person name="Finy P."/>
            <person name="Geml J."/>
            <person name="Haridas S."/>
            <person name="Hughes K."/>
            <person name="Justo A."/>
            <person name="Karasinski D."/>
            <person name="Kautmanova I."/>
            <person name="Kiss B."/>
            <person name="Kocsube S."/>
            <person name="Kotiranta H."/>
            <person name="LaButti K.M."/>
            <person name="Lechner B.E."/>
            <person name="Liimatainen K."/>
            <person name="Lipzen A."/>
            <person name="Lukacs Z."/>
            <person name="Mihaltcheva S."/>
            <person name="Morgado L.N."/>
            <person name="Niskanen T."/>
            <person name="Noordeloos M.E."/>
            <person name="Ohm R.A."/>
            <person name="Ortiz-Santana B."/>
            <person name="Ovrebo C."/>
            <person name="Racz N."/>
            <person name="Riley R."/>
            <person name="Savchenko A."/>
            <person name="Shiryaev A."/>
            <person name="Soop K."/>
            <person name="Spirin V."/>
            <person name="Szebenyi C."/>
            <person name="Tomsovsky M."/>
            <person name="Tulloss R.E."/>
            <person name="Uehling J."/>
            <person name="Grigoriev I.V."/>
            <person name="Vagvolgyi C."/>
            <person name="Papp T."/>
            <person name="Martin F.M."/>
            <person name="Miettinen O."/>
            <person name="Hibbett D.S."/>
            <person name="Nagy L.G."/>
        </authorList>
    </citation>
    <scope>NUCLEOTIDE SEQUENCE [LARGE SCALE GENOMIC DNA]</scope>
    <source>
        <strain evidence="2 3">CBS 309.79</strain>
    </source>
</reference>
<feature type="compositionally biased region" description="Polar residues" evidence="1">
    <location>
        <begin position="507"/>
        <end position="520"/>
    </location>
</feature>
<evidence type="ECO:0000313" key="3">
    <source>
        <dbReference type="Proteomes" id="UP000305067"/>
    </source>
</evidence>
<feature type="compositionally biased region" description="Low complexity" evidence="1">
    <location>
        <begin position="181"/>
        <end position="193"/>
    </location>
</feature>
<keyword evidence="3" id="KW-1185">Reference proteome</keyword>
<feature type="region of interest" description="Disordered" evidence="1">
    <location>
        <begin position="134"/>
        <end position="232"/>
    </location>
</feature>
<accession>A0A5C3R8R8</accession>
<evidence type="ECO:0000256" key="1">
    <source>
        <dbReference type="SAM" id="MobiDB-lite"/>
    </source>
</evidence>
<organism evidence="2 3">
    <name type="scientific">Pterulicium gracile</name>
    <dbReference type="NCBI Taxonomy" id="1884261"/>
    <lineage>
        <taxon>Eukaryota</taxon>
        <taxon>Fungi</taxon>
        <taxon>Dikarya</taxon>
        <taxon>Basidiomycota</taxon>
        <taxon>Agaricomycotina</taxon>
        <taxon>Agaricomycetes</taxon>
        <taxon>Agaricomycetidae</taxon>
        <taxon>Agaricales</taxon>
        <taxon>Pleurotineae</taxon>
        <taxon>Pterulaceae</taxon>
        <taxon>Pterulicium</taxon>
    </lineage>
</organism>
<feature type="compositionally biased region" description="Low complexity" evidence="1">
    <location>
        <begin position="487"/>
        <end position="504"/>
    </location>
</feature>
<name>A0A5C3R8R8_9AGAR</name>
<feature type="compositionally biased region" description="Polar residues" evidence="1">
    <location>
        <begin position="200"/>
        <end position="215"/>
    </location>
</feature>
<feature type="compositionally biased region" description="Polar residues" evidence="1">
    <location>
        <begin position="140"/>
        <end position="164"/>
    </location>
</feature>